<feature type="domain" description="tRNA-guanine(15) transglycosylase-like" evidence="2">
    <location>
        <begin position="6"/>
        <end position="346"/>
    </location>
</feature>
<comment type="caution">
    <text evidence="3">The sequence shown here is derived from an EMBL/GenBank/DDBJ whole genome shotgun (WGS) entry which is preliminary data.</text>
</comment>
<gene>
    <name evidence="3" type="ORF">A2264_02805</name>
</gene>
<evidence type="ECO:0000259" key="2">
    <source>
        <dbReference type="Pfam" id="PF01702"/>
    </source>
</evidence>
<sequence>MTPLKTRLPIYLPDATRGVVKSLDTNDLLNCGVEGVVVNTLHLAETPGLDYLRKIGGVKKLMGFEGLVVSDSGGWQLFSLIHRSNSQGSITNDGVFFKNGTNRKNIFTPEDSISSQFDIGSDILICLDDFTPPNSNSLRERESVERTILWAQRCKAEFERQVDKRSLSDTSLPLLFSVIQGGFDRKLRAQCASELIAIGFDGYGYGGYAVTENGLDLELSKFVADLIPNDKYKFALGSGTLSDIANLAGYGWQIFDCTLPTRDARHGRLYIYNSALNFPAEYVYIERSKFSEDQSPIDDTCDCHTCKNFTKSYLHHLFKIKDFTAYRLATIHNLRCYTRLTEFLRKPSI</sequence>
<keyword evidence="1" id="KW-0479">Metal-binding</keyword>
<dbReference type="InterPro" id="IPR002616">
    <property type="entry name" value="tRNA_ribo_trans-like"/>
</dbReference>
<dbReference type="PANTHER" id="PTHR43468:SF1">
    <property type="entry name" value="TRNA-GUANOSINE(34) QUEUINE TRANSGLYCOSYLASE"/>
    <property type="match status" value="1"/>
</dbReference>
<evidence type="ECO:0000313" key="4">
    <source>
        <dbReference type="Proteomes" id="UP000176614"/>
    </source>
</evidence>
<accession>A0A1F4W1X7</accession>
<organism evidence="3 4">
    <name type="scientific">candidate division WWE3 bacterium RIFOXYA2_FULL_46_9</name>
    <dbReference type="NCBI Taxonomy" id="1802636"/>
    <lineage>
        <taxon>Bacteria</taxon>
        <taxon>Katanobacteria</taxon>
    </lineage>
</organism>
<name>A0A1F4W1X7_UNCKA</name>
<dbReference type="Proteomes" id="UP000176614">
    <property type="component" value="Unassembled WGS sequence"/>
</dbReference>
<evidence type="ECO:0000256" key="1">
    <source>
        <dbReference type="ARBA" id="ARBA00022723"/>
    </source>
</evidence>
<dbReference type="PANTHER" id="PTHR43468">
    <property type="match status" value="1"/>
</dbReference>
<dbReference type="SUPFAM" id="SSF51713">
    <property type="entry name" value="tRNA-guanine transglycosylase"/>
    <property type="match status" value="1"/>
</dbReference>
<proteinExistence type="predicted"/>
<dbReference type="GO" id="GO:0046872">
    <property type="term" value="F:metal ion binding"/>
    <property type="evidence" value="ECO:0007669"/>
    <property type="project" value="UniProtKB-KW"/>
</dbReference>
<dbReference type="GO" id="GO:0006400">
    <property type="term" value="P:tRNA modification"/>
    <property type="evidence" value="ECO:0007669"/>
    <property type="project" value="InterPro"/>
</dbReference>
<reference evidence="3 4" key="1">
    <citation type="journal article" date="2016" name="Nat. Commun.">
        <title>Thousands of microbial genomes shed light on interconnected biogeochemical processes in an aquifer system.</title>
        <authorList>
            <person name="Anantharaman K."/>
            <person name="Brown C.T."/>
            <person name="Hug L.A."/>
            <person name="Sharon I."/>
            <person name="Castelle C.J."/>
            <person name="Probst A.J."/>
            <person name="Thomas B.C."/>
            <person name="Singh A."/>
            <person name="Wilkins M.J."/>
            <person name="Karaoz U."/>
            <person name="Brodie E.L."/>
            <person name="Williams K.H."/>
            <person name="Hubbard S.S."/>
            <person name="Banfield J.F."/>
        </authorList>
    </citation>
    <scope>NUCLEOTIDE SEQUENCE [LARGE SCALE GENOMIC DNA]</scope>
</reference>
<dbReference type="Pfam" id="PF01702">
    <property type="entry name" value="TGT"/>
    <property type="match status" value="1"/>
</dbReference>
<dbReference type="NCBIfam" id="TIGR00449">
    <property type="entry name" value="tgt_general"/>
    <property type="match status" value="1"/>
</dbReference>
<dbReference type="InterPro" id="IPR036511">
    <property type="entry name" value="TGT-like_sf"/>
</dbReference>
<dbReference type="Gene3D" id="3.20.20.105">
    <property type="entry name" value="Queuine tRNA-ribosyltransferase-like"/>
    <property type="match status" value="1"/>
</dbReference>
<dbReference type="AlphaFoldDB" id="A0A1F4W1X7"/>
<dbReference type="EMBL" id="MEVT01000007">
    <property type="protein sequence ID" value="OGC63288.1"/>
    <property type="molecule type" value="Genomic_DNA"/>
</dbReference>
<protein>
    <recommendedName>
        <fullName evidence="2">tRNA-guanine(15) transglycosylase-like domain-containing protein</fullName>
    </recommendedName>
</protein>
<evidence type="ECO:0000313" key="3">
    <source>
        <dbReference type="EMBL" id="OGC63288.1"/>
    </source>
</evidence>